<name>A0A1I4JU56_9EURY</name>
<dbReference type="InterPro" id="IPR055768">
    <property type="entry name" value="DUF7344"/>
</dbReference>
<dbReference type="Pfam" id="PF24035">
    <property type="entry name" value="DUF7344"/>
    <property type="match status" value="1"/>
</dbReference>
<evidence type="ECO:0000259" key="1">
    <source>
        <dbReference type="Pfam" id="PF24035"/>
    </source>
</evidence>
<sequence>MLLMMATGTQSRAGDECFSIAADHDSIRRERIETVISDTRHGHVSFDTLVNRVYECEYTGETDPVSHRRRVANALYYVHLPRLDELGAIDYDPIEGNVSVLSEQ</sequence>
<feature type="domain" description="DUF7344" evidence="1">
    <location>
        <begin position="29"/>
        <end position="98"/>
    </location>
</feature>
<keyword evidence="3" id="KW-1185">Reference proteome</keyword>
<gene>
    <name evidence="2" type="ORF">SAMN04487950_4652</name>
</gene>
<accession>A0A1I4JU56</accession>
<dbReference type="RefSeq" id="WP_143085805.1">
    <property type="nucleotide sequence ID" value="NZ_FOTC01000015.1"/>
</dbReference>
<organism evidence="2 3">
    <name type="scientific">Halogranum rubrum</name>
    <dbReference type="NCBI Taxonomy" id="553466"/>
    <lineage>
        <taxon>Archaea</taxon>
        <taxon>Methanobacteriati</taxon>
        <taxon>Methanobacteriota</taxon>
        <taxon>Stenosarchaea group</taxon>
        <taxon>Halobacteria</taxon>
        <taxon>Halobacteriales</taxon>
        <taxon>Haloferacaceae</taxon>
    </lineage>
</organism>
<protein>
    <recommendedName>
        <fullName evidence="1">DUF7344 domain-containing protein</fullName>
    </recommendedName>
</protein>
<evidence type="ECO:0000313" key="2">
    <source>
        <dbReference type="EMBL" id="SFL69994.1"/>
    </source>
</evidence>
<dbReference type="Proteomes" id="UP000199607">
    <property type="component" value="Unassembled WGS sequence"/>
</dbReference>
<evidence type="ECO:0000313" key="3">
    <source>
        <dbReference type="Proteomes" id="UP000199607"/>
    </source>
</evidence>
<reference evidence="3" key="1">
    <citation type="submission" date="2016-10" db="EMBL/GenBank/DDBJ databases">
        <authorList>
            <person name="Varghese N."/>
            <person name="Submissions S."/>
        </authorList>
    </citation>
    <scope>NUCLEOTIDE SEQUENCE [LARGE SCALE GENOMIC DNA]</scope>
    <source>
        <strain evidence="3">CGMCC 1.7738</strain>
    </source>
</reference>
<dbReference type="EMBL" id="FOTC01000015">
    <property type="protein sequence ID" value="SFL69994.1"/>
    <property type="molecule type" value="Genomic_DNA"/>
</dbReference>
<dbReference type="AlphaFoldDB" id="A0A1I4JU56"/>
<proteinExistence type="predicted"/>